<dbReference type="InterPro" id="IPR056789">
    <property type="entry name" value="LRR_R13L1-DRL21"/>
</dbReference>
<reference evidence="12" key="1">
    <citation type="submission" date="2020-07" db="EMBL/GenBank/DDBJ databases">
        <authorList>
            <person name="Lin J."/>
        </authorList>
    </citation>
    <scope>NUCLEOTIDE SEQUENCE</scope>
</reference>
<dbReference type="CDD" id="cd14798">
    <property type="entry name" value="RX-CC_like"/>
    <property type="match status" value="1"/>
</dbReference>
<dbReference type="InterPro" id="IPR058922">
    <property type="entry name" value="WHD_DRP"/>
</dbReference>
<evidence type="ECO:0000259" key="11">
    <source>
        <dbReference type="Pfam" id="PF25019"/>
    </source>
</evidence>
<evidence type="ECO:0008006" key="13">
    <source>
        <dbReference type="Google" id="ProtNLM"/>
    </source>
</evidence>
<dbReference type="SUPFAM" id="SSF52058">
    <property type="entry name" value="L domain-like"/>
    <property type="match status" value="2"/>
</dbReference>
<dbReference type="InterPro" id="IPR032675">
    <property type="entry name" value="LRR_dom_sf"/>
</dbReference>
<dbReference type="PANTHER" id="PTHR36766">
    <property type="entry name" value="PLANT BROAD-SPECTRUM MILDEW RESISTANCE PROTEIN RPW8"/>
    <property type="match status" value="1"/>
</dbReference>
<protein>
    <recommendedName>
        <fullName evidence="13">Disease resistance RPP13-like protein 1</fullName>
    </recommendedName>
</protein>
<dbReference type="Gene3D" id="3.40.50.300">
    <property type="entry name" value="P-loop containing nucleotide triphosphate hydrolases"/>
    <property type="match status" value="1"/>
</dbReference>
<evidence type="ECO:0000256" key="5">
    <source>
        <dbReference type="ARBA" id="ARBA00022821"/>
    </source>
</evidence>
<dbReference type="GO" id="GO:0043531">
    <property type="term" value="F:ADP binding"/>
    <property type="evidence" value="ECO:0007669"/>
    <property type="project" value="InterPro"/>
</dbReference>
<dbReference type="SUPFAM" id="SSF52540">
    <property type="entry name" value="P-loop containing nucleoside triphosphate hydrolases"/>
    <property type="match status" value="1"/>
</dbReference>
<dbReference type="Pfam" id="PF23559">
    <property type="entry name" value="WHD_DRP"/>
    <property type="match status" value="1"/>
</dbReference>
<dbReference type="Gene3D" id="1.20.5.4130">
    <property type="match status" value="1"/>
</dbReference>
<dbReference type="Pfam" id="PF25019">
    <property type="entry name" value="LRR_R13L1-DRL21"/>
    <property type="match status" value="1"/>
</dbReference>
<evidence type="ECO:0000313" key="12">
    <source>
        <dbReference type="EMBL" id="CAD1829003.1"/>
    </source>
</evidence>
<dbReference type="InterPro" id="IPR038005">
    <property type="entry name" value="RX-like_CC"/>
</dbReference>
<evidence type="ECO:0000259" key="8">
    <source>
        <dbReference type="Pfam" id="PF00931"/>
    </source>
</evidence>
<accession>A0A6V7PE23</accession>
<comment type="similarity">
    <text evidence="1">Belongs to the disease resistance NB-LRR family.</text>
</comment>
<dbReference type="GO" id="GO:0006952">
    <property type="term" value="P:defense response"/>
    <property type="evidence" value="ECO:0007669"/>
    <property type="project" value="UniProtKB-KW"/>
</dbReference>
<sequence>MASGILSSVLRLADKLSSSIRRSLAGAASSSSSSDAPHVVEDDLKKLKCTLEAIESVLRDAERREVREESVKLWLRELKGVAYDADDVLDEFEYELLRSRRSFSHPPSKPGRKRKHGEVQELATLPSPLDDASFRRRMVLRIKEINRRLDAIARDRTRLRLTEADGPRRPEKAAWVSTSSHAQPSEIYGREDERKKLVDILLSADYDGSSVSVVSIVGMAGVGKSTLAQLVCSDQRVSQHFDVKGWVGVHENFEAKRLLHGIIDSVTKSLCDLNEIGALEEHLKERLQGKRFLLVLDDVWNEEQVLWETLRLALSSGAAGSRVLVTTRIEPVARIMQSAAAIELNCLSRLAFGGEGDGRAFTIRDRRGELDRSLAERCLGSRRDRNAILPALKLSYQHLPVRLKRCFVHCVVFPKGFVFKKDPLVRQWMVQGFIQAAEDNDDKAPEDVASEYFDELVSRSFFQNSLLEFGEGEKFLMHDLLHDLARYISGEECVVTENSDLRDLSAETRHLSLTPYGSKVKMEFKLAAKEVPLRSLQLIYAVPYFYGGAAMLDFNLVQIKLPADFFSNFLCLRTLDLAYTAIEELPESASNLKHLRYLSLRNTKIRKLPEFVCKLWYLQTLDLENCSDLCELPSGIGELADLRHLLLPSIDQSFVCIPSGIISLTNLQELSAINIGGDGAHCGIGELKNMKDLRGDLYISGLRNVARGGDAKQANLESKSNIQRLTLDWYAHQSDRKCSHSKLSSDRGYYDTKAINAPCEFFEDESVVLENLRPNADVVVLHIRNYGGKQFSNWLGDPSFSSLQTLQLYMCEKCEYLPQLGDLPCLKNLYVRGMPSVRRIGPEICSGVKKFAALEKLEFEWMPEWEEWIGVEESAFPLLDELALLGCPKLKHFPVTIAPLLEKLRLRDCHQVAAFPAPHSLTSLSIAGACQETIWSCILNLPLLEEMEVVCCEGLTALPLFNMPALKTLAIEGCSQLVSIDCGGCAPNVCDVASSSTTSAGTLVGLHNLVSLEVLKIEDCPMVRFAEDERLPPKLKELDISCCPALMEWCLGPKGSAQLAAVPEVIVDDFDQDLVNEIVMDTMNEESDTMNEESEDGMEDD</sequence>
<dbReference type="Gene3D" id="3.80.10.10">
    <property type="entry name" value="Ribonuclease Inhibitor"/>
    <property type="match status" value="3"/>
</dbReference>
<keyword evidence="2" id="KW-0433">Leucine-rich repeat</keyword>
<evidence type="ECO:0000256" key="7">
    <source>
        <dbReference type="SAM" id="MobiDB-lite"/>
    </source>
</evidence>
<dbReference type="PANTHER" id="PTHR36766:SF70">
    <property type="entry name" value="DISEASE RESISTANCE PROTEIN RGA4"/>
    <property type="match status" value="1"/>
</dbReference>
<dbReference type="Pfam" id="PF18052">
    <property type="entry name" value="Rx_N"/>
    <property type="match status" value="1"/>
</dbReference>
<feature type="domain" description="Disease resistance N-terminal" evidence="9">
    <location>
        <begin position="38"/>
        <end position="105"/>
    </location>
</feature>
<feature type="domain" description="NB-ARC" evidence="8">
    <location>
        <begin position="194"/>
        <end position="348"/>
    </location>
</feature>
<evidence type="ECO:0000256" key="2">
    <source>
        <dbReference type="ARBA" id="ARBA00022614"/>
    </source>
</evidence>
<dbReference type="Pfam" id="PF00931">
    <property type="entry name" value="NB-ARC"/>
    <property type="match status" value="1"/>
</dbReference>
<feature type="region of interest" description="Disordered" evidence="7">
    <location>
        <begin position="103"/>
        <end position="122"/>
    </location>
</feature>
<evidence type="ECO:0000259" key="10">
    <source>
        <dbReference type="Pfam" id="PF23559"/>
    </source>
</evidence>
<dbReference type="EMBL" id="LR862147">
    <property type="protein sequence ID" value="CAD1829003.1"/>
    <property type="molecule type" value="Genomic_DNA"/>
</dbReference>
<dbReference type="PRINTS" id="PR00364">
    <property type="entry name" value="DISEASERSIST"/>
</dbReference>
<dbReference type="InterPro" id="IPR041118">
    <property type="entry name" value="Rx_N"/>
</dbReference>
<proteinExistence type="inferred from homology"/>
<evidence type="ECO:0000256" key="6">
    <source>
        <dbReference type="ARBA" id="ARBA00022840"/>
    </source>
</evidence>
<organism evidence="12">
    <name type="scientific">Ananas comosus var. bracteatus</name>
    <name type="common">red pineapple</name>
    <dbReference type="NCBI Taxonomy" id="296719"/>
    <lineage>
        <taxon>Eukaryota</taxon>
        <taxon>Viridiplantae</taxon>
        <taxon>Streptophyta</taxon>
        <taxon>Embryophyta</taxon>
        <taxon>Tracheophyta</taxon>
        <taxon>Spermatophyta</taxon>
        <taxon>Magnoliopsida</taxon>
        <taxon>Liliopsida</taxon>
        <taxon>Poales</taxon>
        <taxon>Bromeliaceae</taxon>
        <taxon>Bromelioideae</taxon>
        <taxon>Ananas</taxon>
    </lineage>
</organism>
<evidence type="ECO:0000256" key="1">
    <source>
        <dbReference type="ARBA" id="ARBA00008894"/>
    </source>
</evidence>
<name>A0A6V7PE23_ANACO</name>
<gene>
    <name evidence="12" type="ORF">CB5_LOCUS12214</name>
</gene>
<dbReference type="AlphaFoldDB" id="A0A6V7PE23"/>
<dbReference type="InterPro" id="IPR036388">
    <property type="entry name" value="WH-like_DNA-bd_sf"/>
</dbReference>
<evidence type="ECO:0000259" key="9">
    <source>
        <dbReference type="Pfam" id="PF18052"/>
    </source>
</evidence>
<evidence type="ECO:0000256" key="4">
    <source>
        <dbReference type="ARBA" id="ARBA00022741"/>
    </source>
</evidence>
<keyword evidence="3" id="KW-0677">Repeat</keyword>
<keyword evidence="4" id="KW-0547">Nucleotide-binding</keyword>
<keyword evidence="5" id="KW-0611">Plant defense</keyword>
<feature type="domain" description="Disease resistance protein winged helix" evidence="10">
    <location>
        <begin position="412"/>
        <end position="485"/>
    </location>
</feature>
<dbReference type="GO" id="GO:0005524">
    <property type="term" value="F:ATP binding"/>
    <property type="evidence" value="ECO:0007669"/>
    <property type="project" value="UniProtKB-KW"/>
</dbReference>
<dbReference type="InterPro" id="IPR002182">
    <property type="entry name" value="NB-ARC"/>
</dbReference>
<dbReference type="GO" id="GO:0051707">
    <property type="term" value="P:response to other organism"/>
    <property type="evidence" value="ECO:0007669"/>
    <property type="project" value="UniProtKB-ARBA"/>
</dbReference>
<dbReference type="InterPro" id="IPR027417">
    <property type="entry name" value="P-loop_NTPase"/>
</dbReference>
<feature type="domain" description="R13L1/DRL21-like LRR repeat region" evidence="11">
    <location>
        <begin position="684"/>
        <end position="834"/>
    </location>
</feature>
<dbReference type="Gene3D" id="1.10.10.10">
    <property type="entry name" value="Winged helix-like DNA-binding domain superfamily/Winged helix DNA-binding domain"/>
    <property type="match status" value="1"/>
</dbReference>
<evidence type="ECO:0000256" key="3">
    <source>
        <dbReference type="ARBA" id="ARBA00022737"/>
    </source>
</evidence>
<keyword evidence="6" id="KW-0067">ATP-binding</keyword>